<feature type="region of interest" description="Disordered" evidence="1">
    <location>
        <begin position="58"/>
        <end position="87"/>
    </location>
</feature>
<reference evidence="2" key="1">
    <citation type="submission" date="2013-07" db="EMBL/GenBank/DDBJ databases">
        <title>The genome of Eucalyptus grandis.</title>
        <authorList>
            <person name="Schmutz J."/>
            <person name="Hayes R."/>
            <person name="Myburg A."/>
            <person name="Tuskan G."/>
            <person name="Grattapaglia D."/>
            <person name="Rokhsar D.S."/>
        </authorList>
    </citation>
    <scope>NUCLEOTIDE SEQUENCE</scope>
    <source>
        <tissue evidence="2">Leaf extractions</tissue>
    </source>
</reference>
<proteinExistence type="predicted"/>
<gene>
    <name evidence="2" type="ORF">EUGRSUZ_H03859</name>
</gene>
<dbReference type="AlphaFoldDB" id="A0A059B5Z5"/>
<evidence type="ECO:0000313" key="2">
    <source>
        <dbReference type="EMBL" id="KCW61085.1"/>
    </source>
</evidence>
<organism evidence="2">
    <name type="scientific">Eucalyptus grandis</name>
    <name type="common">Flooded gum</name>
    <dbReference type="NCBI Taxonomy" id="71139"/>
    <lineage>
        <taxon>Eukaryota</taxon>
        <taxon>Viridiplantae</taxon>
        <taxon>Streptophyta</taxon>
        <taxon>Embryophyta</taxon>
        <taxon>Tracheophyta</taxon>
        <taxon>Spermatophyta</taxon>
        <taxon>Magnoliopsida</taxon>
        <taxon>eudicotyledons</taxon>
        <taxon>Gunneridae</taxon>
        <taxon>Pentapetalae</taxon>
        <taxon>rosids</taxon>
        <taxon>malvids</taxon>
        <taxon>Myrtales</taxon>
        <taxon>Myrtaceae</taxon>
        <taxon>Myrtoideae</taxon>
        <taxon>Eucalypteae</taxon>
        <taxon>Eucalyptus</taxon>
    </lineage>
</organism>
<accession>A0A059B5Z5</accession>
<dbReference type="EMBL" id="KK198760">
    <property type="protein sequence ID" value="KCW61085.1"/>
    <property type="molecule type" value="Genomic_DNA"/>
</dbReference>
<sequence>MYFLRSTVKCTSKAEVTKRKKDLKRLIETSCNFVHLIWLEPQCAGVLEHSLERAAEVVGHDGVGRPDELPPDEDGGDGRAAAEPSQGPLHLLPSRVLVELVDGRAHTELVEQALHCMAHAARALAEYHHRLLRRQLRYPVHRLMYRTRR</sequence>
<evidence type="ECO:0000256" key="1">
    <source>
        <dbReference type="SAM" id="MobiDB-lite"/>
    </source>
</evidence>
<name>A0A059B5Z5_EUCGR</name>
<protein>
    <submittedName>
        <fullName evidence="2">Uncharacterized protein</fullName>
    </submittedName>
</protein>
<dbReference type="Gramene" id="KCW61085">
    <property type="protein sequence ID" value="KCW61085"/>
    <property type="gene ID" value="EUGRSUZ_H03859"/>
</dbReference>
<feature type="compositionally biased region" description="Basic and acidic residues" evidence="1">
    <location>
        <begin position="58"/>
        <end position="68"/>
    </location>
</feature>
<dbReference type="InParanoid" id="A0A059B5Z5"/>